<name>V5TVI9_9ENTR</name>
<dbReference type="EMBL" id="CP006731">
    <property type="protein sequence ID" value="AHB69301.1"/>
    <property type="molecule type" value="Genomic_DNA"/>
</dbReference>
<feature type="transmembrane region" description="Helical" evidence="2">
    <location>
        <begin position="252"/>
        <end position="273"/>
    </location>
</feature>
<keyword evidence="1" id="KW-0175">Coiled coil</keyword>
<gene>
    <name evidence="3" type="ORF">P262_01314</name>
</gene>
<feature type="transmembrane region" description="Helical" evidence="2">
    <location>
        <begin position="285"/>
        <end position="306"/>
    </location>
</feature>
<keyword evidence="2" id="KW-0472">Membrane</keyword>
<feature type="coiled-coil region" evidence="1">
    <location>
        <begin position="171"/>
        <end position="226"/>
    </location>
</feature>
<accession>V5TVI9</accession>
<sequence>MFSFSANSVKNDFSACNEIINKKYRKGYLAVKNNLSSHDSLKDDELLCWVYFSAWKHLEQAMQTPKQLDDQTPFNRKHVGEQIFDKNTVASDPKYHLSILLRFMWEYSLSVNGPFFPLDKPHMDGGNLTRLDKADEAIWGEEVYFPTPPFTWIKDIMPYEIYRDFLSDPRLQEAKILIENVENEKLKLEGSVQKIINSATSSVEYLEAVKEQAEDLGKRLTDIKREGNFKLLAKAFSTLRINKNKEVVYAQFRMWLFIVFLIALPVSVFKHAYYAGQINVSISGLLIYVPLISLELLFFYFMRLFYVEVKSLKSQLVQIDLRLNLCEFIYDYVETRDKTHSDKVSESWKAFEALIFSPIQPNEDKIPSVMDGTDVLADLAGKILKAKGN</sequence>
<dbReference type="AlphaFoldDB" id="V5TVI9"/>
<proteinExistence type="predicted"/>
<protein>
    <submittedName>
        <fullName evidence="3">Uncharacterized protein</fullName>
    </submittedName>
</protein>
<keyword evidence="2" id="KW-0812">Transmembrane</keyword>
<keyword evidence="2" id="KW-1133">Transmembrane helix</keyword>
<organism evidence="3 4">
    <name type="scientific">Cronobacter malonaticus</name>
    <dbReference type="NCBI Taxonomy" id="413503"/>
    <lineage>
        <taxon>Bacteria</taxon>
        <taxon>Pseudomonadati</taxon>
        <taxon>Pseudomonadota</taxon>
        <taxon>Gammaproteobacteria</taxon>
        <taxon>Enterobacterales</taxon>
        <taxon>Enterobacteriaceae</taxon>
        <taxon>Cronobacter</taxon>
    </lineage>
</organism>
<evidence type="ECO:0000313" key="4">
    <source>
        <dbReference type="Proteomes" id="UP000018545"/>
    </source>
</evidence>
<dbReference type="RefSeq" id="WP_023898143.1">
    <property type="nucleotide sequence ID" value="NC_023032.1"/>
</dbReference>
<evidence type="ECO:0000256" key="1">
    <source>
        <dbReference type="SAM" id="Coils"/>
    </source>
</evidence>
<reference evidence="3 4" key="1">
    <citation type="journal article" date="2014" name="Genome Announc.">
        <title>Complete Genome Sequence of Cronobacter sakazakii Strain CMCC 45402.</title>
        <authorList>
            <person name="Zhao Z."/>
            <person name="Wang L."/>
            <person name="Wang B."/>
            <person name="Liang H."/>
            <person name="Ye Q."/>
            <person name="Zeng M."/>
        </authorList>
    </citation>
    <scope>NUCLEOTIDE SEQUENCE [LARGE SCALE GENOMIC DNA]</scope>
    <source>
        <strain evidence="4">45402</strain>
    </source>
</reference>
<evidence type="ECO:0000256" key="2">
    <source>
        <dbReference type="SAM" id="Phobius"/>
    </source>
</evidence>
<evidence type="ECO:0000313" key="3">
    <source>
        <dbReference type="EMBL" id="AHB69301.1"/>
    </source>
</evidence>
<dbReference type="KEGG" id="csi:P262_01314"/>
<dbReference type="Proteomes" id="UP000018545">
    <property type="component" value="Chromosome"/>
</dbReference>
<dbReference type="HOGENOM" id="CLU_059907_0_0_6"/>
<dbReference type="PATRIC" id="fig|1401659.3.peg.935"/>